<dbReference type="InterPro" id="IPR052019">
    <property type="entry name" value="F420H2_bilvrd_red/Heme_oxyg"/>
</dbReference>
<dbReference type="Proteomes" id="UP000198878">
    <property type="component" value="Unassembled WGS sequence"/>
</dbReference>
<dbReference type="PANTHER" id="PTHR35176:SF2">
    <property type="entry name" value="F420H(2)-DEPENDENT REDUCTASE RV1155"/>
    <property type="match status" value="1"/>
</dbReference>
<evidence type="ECO:0000259" key="2">
    <source>
        <dbReference type="Pfam" id="PF01243"/>
    </source>
</evidence>
<sequence>MTDDTALKDFLAARRNGVLATIRRDGRPQLSTITHLYDAATDTITASITETRAKTKNMRRDPRVTYHVGSEDGWSYVVAEGTATLTAPAASPDDETVEALVDYYRRAAGEHPDWDEYRAAMVSDQRVLLRVHVDKLLGLVR</sequence>
<feature type="domain" description="Pyridoxamine 5'-phosphate oxidase N-terminal" evidence="2">
    <location>
        <begin position="5"/>
        <end position="135"/>
    </location>
</feature>
<dbReference type="EMBL" id="FNUJ01000004">
    <property type="protein sequence ID" value="SEF28620.1"/>
    <property type="molecule type" value="Genomic_DNA"/>
</dbReference>
<dbReference type="AlphaFoldDB" id="A0A1H5QR79"/>
<dbReference type="STRING" id="218821.SAMN05421837_104242"/>
<dbReference type="Gene3D" id="2.30.110.10">
    <property type="entry name" value="Electron Transport, Fmn-binding Protein, Chain A"/>
    <property type="match status" value="1"/>
</dbReference>
<dbReference type="InterPro" id="IPR019920">
    <property type="entry name" value="F420-binding_dom_put"/>
</dbReference>
<dbReference type="InterPro" id="IPR011576">
    <property type="entry name" value="Pyridox_Oxase_N"/>
</dbReference>
<dbReference type="InterPro" id="IPR012349">
    <property type="entry name" value="Split_barrel_FMN-bd"/>
</dbReference>
<dbReference type="OrthoDB" id="1094370at2"/>
<accession>A0A1H5QR79</accession>
<evidence type="ECO:0000256" key="1">
    <source>
        <dbReference type="ARBA" id="ARBA00023002"/>
    </source>
</evidence>
<keyword evidence="4" id="KW-1185">Reference proteome</keyword>
<protein>
    <submittedName>
        <fullName evidence="3">PPOX class probable F420-dependent enzyme</fullName>
    </submittedName>
</protein>
<reference evidence="4" key="1">
    <citation type="submission" date="2016-10" db="EMBL/GenBank/DDBJ databases">
        <authorList>
            <person name="Varghese N."/>
            <person name="Submissions S."/>
        </authorList>
    </citation>
    <scope>NUCLEOTIDE SEQUENCE [LARGE SCALE GENOMIC DNA]</scope>
    <source>
        <strain evidence="4">DSM 44654</strain>
    </source>
</reference>
<proteinExistence type="predicted"/>
<dbReference type="PANTHER" id="PTHR35176">
    <property type="entry name" value="HEME OXYGENASE HI_0854-RELATED"/>
    <property type="match status" value="1"/>
</dbReference>
<dbReference type="SUPFAM" id="SSF50475">
    <property type="entry name" value="FMN-binding split barrel"/>
    <property type="match status" value="1"/>
</dbReference>
<dbReference type="Pfam" id="PF01243">
    <property type="entry name" value="PNPOx_N"/>
    <property type="match status" value="1"/>
</dbReference>
<name>A0A1H5QR79_9PSEU</name>
<organism evidence="3 4">
    <name type="scientific">Amycolatopsis pretoriensis</name>
    <dbReference type="NCBI Taxonomy" id="218821"/>
    <lineage>
        <taxon>Bacteria</taxon>
        <taxon>Bacillati</taxon>
        <taxon>Actinomycetota</taxon>
        <taxon>Actinomycetes</taxon>
        <taxon>Pseudonocardiales</taxon>
        <taxon>Pseudonocardiaceae</taxon>
        <taxon>Amycolatopsis</taxon>
    </lineage>
</organism>
<dbReference type="RefSeq" id="WP_086671789.1">
    <property type="nucleotide sequence ID" value="NZ_FNUJ01000004.1"/>
</dbReference>
<dbReference type="GO" id="GO:0016627">
    <property type="term" value="F:oxidoreductase activity, acting on the CH-CH group of donors"/>
    <property type="evidence" value="ECO:0007669"/>
    <property type="project" value="TreeGrafter"/>
</dbReference>
<evidence type="ECO:0000313" key="4">
    <source>
        <dbReference type="Proteomes" id="UP000198878"/>
    </source>
</evidence>
<evidence type="ECO:0000313" key="3">
    <source>
        <dbReference type="EMBL" id="SEF28620.1"/>
    </source>
</evidence>
<keyword evidence="1" id="KW-0560">Oxidoreductase</keyword>
<dbReference type="NCBIfam" id="TIGR03618">
    <property type="entry name" value="Rv1155_F420"/>
    <property type="match status" value="1"/>
</dbReference>
<dbReference type="GO" id="GO:0005829">
    <property type="term" value="C:cytosol"/>
    <property type="evidence" value="ECO:0007669"/>
    <property type="project" value="TreeGrafter"/>
</dbReference>
<dbReference type="GO" id="GO:0070967">
    <property type="term" value="F:coenzyme F420 binding"/>
    <property type="evidence" value="ECO:0007669"/>
    <property type="project" value="TreeGrafter"/>
</dbReference>
<gene>
    <name evidence="3" type="ORF">SAMN05421837_104242</name>
</gene>